<dbReference type="RefSeq" id="WP_116020873.1">
    <property type="nucleotide sequence ID" value="NZ_QTTT01000001.1"/>
</dbReference>
<dbReference type="InterPro" id="IPR004363">
    <property type="entry name" value="Methylgl_synth"/>
</dbReference>
<dbReference type="InterPro" id="IPR005218">
    <property type="entry name" value="Diacylglycerol/lipid_kinase"/>
</dbReference>
<dbReference type="GO" id="GO:0016301">
    <property type="term" value="F:kinase activity"/>
    <property type="evidence" value="ECO:0007669"/>
    <property type="project" value="UniProtKB-KW"/>
</dbReference>
<dbReference type="SUPFAM" id="SSF111331">
    <property type="entry name" value="NAD kinase/diacylglycerol kinase-like"/>
    <property type="match status" value="1"/>
</dbReference>
<feature type="domain" description="DAGKc" evidence="1">
    <location>
        <begin position="12"/>
        <end position="141"/>
    </location>
</feature>
<gene>
    <name evidence="2" type="ORF">DFJ69_0380</name>
</gene>
<dbReference type="PANTHER" id="PTHR30492">
    <property type="entry name" value="METHYLGLYOXAL SYNTHASE"/>
    <property type="match status" value="1"/>
</dbReference>
<evidence type="ECO:0000313" key="3">
    <source>
        <dbReference type="Proteomes" id="UP000256661"/>
    </source>
</evidence>
<dbReference type="GO" id="GO:0005524">
    <property type="term" value="F:ATP binding"/>
    <property type="evidence" value="ECO:0007669"/>
    <property type="project" value="InterPro"/>
</dbReference>
<dbReference type="Pfam" id="PF19279">
    <property type="entry name" value="YegS_C"/>
    <property type="match status" value="1"/>
</dbReference>
<proteinExistence type="predicted"/>
<comment type="caution">
    <text evidence="2">The sequence shown here is derived from an EMBL/GenBank/DDBJ whole genome shotgun (WGS) entry which is preliminary data.</text>
</comment>
<dbReference type="SMART" id="SM00046">
    <property type="entry name" value="DAGKc"/>
    <property type="match status" value="1"/>
</dbReference>
<organism evidence="2 3">
    <name type="scientific">Thermomonospora umbrina</name>
    <dbReference type="NCBI Taxonomy" id="111806"/>
    <lineage>
        <taxon>Bacteria</taxon>
        <taxon>Bacillati</taxon>
        <taxon>Actinomycetota</taxon>
        <taxon>Actinomycetes</taxon>
        <taxon>Streptosporangiales</taxon>
        <taxon>Thermomonosporaceae</taxon>
        <taxon>Thermomonospora</taxon>
    </lineage>
</organism>
<name>A0A3D9SKU2_9ACTN</name>
<dbReference type="InterPro" id="IPR045540">
    <property type="entry name" value="YegS/DAGK_C"/>
</dbReference>
<dbReference type="Proteomes" id="UP000256661">
    <property type="component" value="Unassembled WGS sequence"/>
</dbReference>
<dbReference type="AlphaFoldDB" id="A0A3D9SKU2"/>
<keyword evidence="2" id="KW-0418">Kinase</keyword>
<evidence type="ECO:0000259" key="1">
    <source>
        <dbReference type="PROSITE" id="PS50146"/>
    </source>
</evidence>
<protein>
    <submittedName>
        <fullName evidence="2">YegS/Rv2252/BmrU family lipid kinase</fullName>
    </submittedName>
</protein>
<dbReference type="Gene3D" id="3.40.50.10330">
    <property type="entry name" value="Probable inorganic polyphosphate/atp-NAD kinase, domain 1"/>
    <property type="match status" value="1"/>
</dbReference>
<dbReference type="GO" id="GO:0008654">
    <property type="term" value="P:phospholipid biosynthetic process"/>
    <property type="evidence" value="ECO:0007669"/>
    <property type="project" value="InterPro"/>
</dbReference>
<dbReference type="InterPro" id="IPR001206">
    <property type="entry name" value="Diacylglycerol_kinase_cat_dom"/>
</dbReference>
<keyword evidence="3" id="KW-1185">Reference proteome</keyword>
<dbReference type="Gene3D" id="2.60.200.40">
    <property type="match status" value="1"/>
</dbReference>
<dbReference type="GO" id="GO:0019242">
    <property type="term" value="P:methylglyoxal biosynthetic process"/>
    <property type="evidence" value="ECO:0007669"/>
    <property type="project" value="InterPro"/>
</dbReference>
<dbReference type="PANTHER" id="PTHR30492:SF0">
    <property type="entry name" value="METHYLGLYOXAL SYNTHASE"/>
    <property type="match status" value="1"/>
</dbReference>
<dbReference type="InterPro" id="IPR016064">
    <property type="entry name" value="NAD/diacylglycerol_kinase_sf"/>
</dbReference>
<evidence type="ECO:0000313" key="2">
    <source>
        <dbReference type="EMBL" id="REE95010.1"/>
    </source>
</evidence>
<dbReference type="NCBIfam" id="TIGR00147">
    <property type="entry name" value="YegS/Rv2252/BmrU family lipid kinase"/>
    <property type="match status" value="1"/>
</dbReference>
<dbReference type="GO" id="GO:0008929">
    <property type="term" value="F:methylglyoxal synthase activity"/>
    <property type="evidence" value="ECO:0007669"/>
    <property type="project" value="InterPro"/>
</dbReference>
<keyword evidence="2" id="KW-0808">Transferase</keyword>
<dbReference type="OrthoDB" id="142078at2"/>
<reference evidence="2 3" key="1">
    <citation type="submission" date="2018-08" db="EMBL/GenBank/DDBJ databases">
        <title>Sequencing the genomes of 1000 actinobacteria strains.</title>
        <authorList>
            <person name="Klenk H.-P."/>
        </authorList>
    </citation>
    <scope>NUCLEOTIDE SEQUENCE [LARGE SCALE GENOMIC DNA]</scope>
    <source>
        <strain evidence="2 3">DSM 43927</strain>
    </source>
</reference>
<dbReference type="EMBL" id="QTTT01000001">
    <property type="protein sequence ID" value="REE95010.1"/>
    <property type="molecule type" value="Genomic_DNA"/>
</dbReference>
<sequence length="316" mass="34280">MRSKQDLEAAVRGRGRAALVVNTRSRRGRRRFAEARRLLARAGLEFAEVHSVSEPGRLPAVLADVLTRRPDLVVVGGGDGTIAEAVSHLAGRDIALGLLPLGTTNNFARSLELPLGLAGAVQVLRDGKVADVDLGQVRDKGPGEVKVFANMVSVGLSVDVAEQVPHDLKRVIGRAAYAVTGAWLMFRHRPFRATIEVDGKTYELVTHQLNIANGSHHSGRRFAGDASPDDRLLNVYRLGDRSRLRLAADTVAHMLTGPRRRLADDMFLNTSADIRVTTDPPLKIDVDGEIHGPTPVEIGLLPNALRVLVPRSFPDR</sequence>
<dbReference type="PROSITE" id="PS50146">
    <property type="entry name" value="DAGK"/>
    <property type="match status" value="1"/>
</dbReference>
<dbReference type="GO" id="GO:0005829">
    <property type="term" value="C:cytosol"/>
    <property type="evidence" value="ECO:0007669"/>
    <property type="project" value="TreeGrafter"/>
</dbReference>
<accession>A0A3D9SKU2</accession>
<dbReference type="Pfam" id="PF00781">
    <property type="entry name" value="DAGK_cat"/>
    <property type="match status" value="1"/>
</dbReference>
<dbReference type="InterPro" id="IPR017438">
    <property type="entry name" value="ATP-NAD_kinase_N"/>
</dbReference>